<dbReference type="RefSeq" id="WP_125966762.1">
    <property type="nucleotide sequence ID" value="NZ_RXFQ01000024.1"/>
</dbReference>
<organism evidence="3 4">
    <name type="scientific">Variovorax beijingensis</name>
    <dbReference type="NCBI Taxonomy" id="2496117"/>
    <lineage>
        <taxon>Bacteria</taxon>
        <taxon>Pseudomonadati</taxon>
        <taxon>Pseudomonadota</taxon>
        <taxon>Betaproteobacteria</taxon>
        <taxon>Burkholderiales</taxon>
        <taxon>Comamonadaceae</taxon>
        <taxon>Variovorax</taxon>
    </lineage>
</organism>
<comment type="caution">
    <text evidence="3">The sequence shown here is derived from an EMBL/GenBank/DDBJ whole genome shotgun (WGS) entry which is preliminary data.</text>
</comment>
<keyword evidence="4" id="KW-1185">Reference proteome</keyword>
<dbReference type="PROSITE" id="PS00166">
    <property type="entry name" value="ENOYL_COA_HYDRATASE"/>
    <property type="match status" value="1"/>
</dbReference>
<evidence type="ECO:0000256" key="1">
    <source>
        <dbReference type="ARBA" id="ARBA00005254"/>
    </source>
</evidence>
<dbReference type="InterPro" id="IPR018376">
    <property type="entry name" value="Enoyl-CoA_hyd/isom_CS"/>
</dbReference>
<proteinExistence type="inferred from homology"/>
<sequence>MSEPLLLIDNPRPQVRRFTLNRPEKRNALSNSLRTELFSALEAADRDESVRVSIIRGAGTCFSSGYQLGGGNDEGQPYYTPDGIGQWPRHVVEGSFRIWDLAKPVIAQVHGYCLAGGSELATACDLVYVAEDAQIGYPPVRSMSPPDMQFHPWLMGLRNAMEMMLTGDSISGSEAVEKGFANRAFPAEELGERVLEMAERVAKVPSDVQQFNKRATHRAMEIMGVRAAIRAGTEMQALAFFTPSSIAYREEFAKGVRHALSIRDGKFGDYRESGRDSD</sequence>
<dbReference type="Proteomes" id="UP000271137">
    <property type="component" value="Unassembled WGS sequence"/>
</dbReference>
<dbReference type="PANTHER" id="PTHR43802:SF1">
    <property type="entry name" value="IP11341P-RELATED"/>
    <property type="match status" value="1"/>
</dbReference>
<evidence type="ECO:0000256" key="2">
    <source>
        <dbReference type="RuleBase" id="RU003707"/>
    </source>
</evidence>
<dbReference type="CDD" id="cd06558">
    <property type="entry name" value="crotonase-like"/>
    <property type="match status" value="1"/>
</dbReference>
<dbReference type="InterPro" id="IPR029045">
    <property type="entry name" value="ClpP/crotonase-like_dom_sf"/>
</dbReference>
<dbReference type="Pfam" id="PF00378">
    <property type="entry name" value="ECH_1"/>
    <property type="match status" value="1"/>
</dbReference>
<reference evidence="3 4" key="1">
    <citation type="submission" date="2018-12" db="EMBL/GenBank/DDBJ databases">
        <title>The genome sequences of strain 502.</title>
        <authorList>
            <person name="Gao J."/>
            <person name="Sun J."/>
        </authorList>
    </citation>
    <scope>NUCLEOTIDE SEQUENCE [LARGE SCALE GENOMIC DNA]</scope>
    <source>
        <strain evidence="3 4">502</strain>
    </source>
</reference>
<name>A0ABX9ZY62_9BURK</name>
<accession>A0ABX9ZY62</accession>
<evidence type="ECO:0000313" key="3">
    <source>
        <dbReference type="EMBL" id="RSZ29587.1"/>
    </source>
</evidence>
<dbReference type="SUPFAM" id="SSF52096">
    <property type="entry name" value="ClpP/crotonase"/>
    <property type="match status" value="1"/>
</dbReference>
<evidence type="ECO:0000313" key="4">
    <source>
        <dbReference type="Proteomes" id="UP000271137"/>
    </source>
</evidence>
<dbReference type="Gene3D" id="3.90.226.10">
    <property type="entry name" value="2-enoyl-CoA Hydratase, Chain A, domain 1"/>
    <property type="match status" value="1"/>
</dbReference>
<gene>
    <name evidence="3" type="ORF">EJO66_28780</name>
</gene>
<dbReference type="InterPro" id="IPR001753">
    <property type="entry name" value="Enoyl-CoA_hydra/iso"/>
</dbReference>
<dbReference type="EMBL" id="RXFQ01000024">
    <property type="protein sequence ID" value="RSZ29587.1"/>
    <property type="molecule type" value="Genomic_DNA"/>
</dbReference>
<protein>
    <submittedName>
        <fullName evidence="3">Enoyl-CoA hydratase</fullName>
    </submittedName>
</protein>
<dbReference type="PANTHER" id="PTHR43802">
    <property type="entry name" value="ENOYL-COA HYDRATASE"/>
    <property type="match status" value="1"/>
</dbReference>
<comment type="similarity">
    <text evidence="1 2">Belongs to the enoyl-CoA hydratase/isomerase family.</text>
</comment>